<evidence type="ECO:0000313" key="9">
    <source>
        <dbReference type="Proteomes" id="UP000824065"/>
    </source>
</evidence>
<dbReference type="GO" id="GO:0015297">
    <property type="term" value="F:antiporter activity"/>
    <property type="evidence" value="ECO:0007669"/>
    <property type="project" value="InterPro"/>
</dbReference>
<reference evidence="8" key="2">
    <citation type="submission" date="2021-04" db="EMBL/GenBank/DDBJ databases">
        <authorList>
            <person name="Gilroy R."/>
        </authorList>
    </citation>
    <scope>NUCLEOTIDE SEQUENCE</scope>
    <source>
        <strain evidence="8">ChiBcec16-3735</strain>
    </source>
</reference>
<feature type="transmembrane region" description="Helical" evidence="7">
    <location>
        <begin position="96"/>
        <end position="117"/>
    </location>
</feature>
<sequence>MQQNFMKTRPVLPLVLSMSLPMVLSMMVSSLYNIVDSYYVARISEDAMTALSLVYPVQNLINAVTIGFSIGANAVISYHLGAQEARKADAAAAQSIFWNALHGVVLTIACIAVMPPFLRMFTADEAIVEMGVRYSRIAFLFSVVIAASMSLEKIFQATGRMLVTMVCMMSGCVANIILDPVLIFGWGPFPAMGIEGAALATGIGQALSLVIYLGCYAAGMIPIRLRFGRETADPALAKKMYAVGIPATFSLALPSLLISCLNIILAASSEVYVLVLGVYYKLQTFLYLPANGIVQGMRPIVGYNYGAKENGRVRQIFCTGLALSAGIMVLGTVLCWAVPGSLIGLFSSSAQTIAVGSTALRIISVGFIISSVSVISCGALEGLGMGGPSLLISLLRYAVVILPLAFVLNLLWGPVGVWHAFWITEVIASAVSWAVCRKKVFSAME</sequence>
<organism evidence="8 9">
    <name type="scientific">Candidatus Faecalibacterium gallistercoris</name>
    <dbReference type="NCBI Taxonomy" id="2838579"/>
    <lineage>
        <taxon>Bacteria</taxon>
        <taxon>Bacillati</taxon>
        <taxon>Bacillota</taxon>
        <taxon>Clostridia</taxon>
        <taxon>Eubacteriales</taxon>
        <taxon>Oscillospiraceae</taxon>
        <taxon>Faecalibacterium</taxon>
    </lineage>
</organism>
<keyword evidence="3" id="KW-1003">Cell membrane</keyword>
<dbReference type="PANTHER" id="PTHR43549:SF2">
    <property type="entry name" value="MULTIDRUG RESISTANCE PROTEIN NORM-RELATED"/>
    <property type="match status" value="1"/>
</dbReference>
<evidence type="ECO:0000256" key="1">
    <source>
        <dbReference type="ARBA" id="ARBA00004651"/>
    </source>
</evidence>
<keyword evidence="4 7" id="KW-0812">Transmembrane</keyword>
<evidence type="ECO:0000256" key="3">
    <source>
        <dbReference type="ARBA" id="ARBA00022475"/>
    </source>
</evidence>
<evidence type="ECO:0000256" key="5">
    <source>
        <dbReference type="ARBA" id="ARBA00022989"/>
    </source>
</evidence>
<proteinExistence type="predicted"/>
<dbReference type="NCBIfam" id="TIGR00797">
    <property type="entry name" value="matE"/>
    <property type="match status" value="1"/>
</dbReference>
<feature type="transmembrane region" description="Helical" evidence="7">
    <location>
        <begin position="198"/>
        <end position="219"/>
    </location>
</feature>
<accession>A0A9D2JLU3</accession>
<dbReference type="GO" id="GO:0042910">
    <property type="term" value="F:xenobiotic transmembrane transporter activity"/>
    <property type="evidence" value="ECO:0007669"/>
    <property type="project" value="InterPro"/>
</dbReference>
<evidence type="ECO:0000256" key="4">
    <source>
        <dbReference type="ARBA" id="ARBA00022692"/>
    </source>
</evidence>
<dbReference type="PIRSF" id="PIRSF006603">
    <property type="entry name" value="DinF"/>
    <property type="match status" value="1"/>
</dbReference>
<feature type="transmembrane region" description="Helical" evidence="7">
    <location>
        <begin position="137"/>
        <end position="155"/>
    </location>
</feature>
<dbReference type="Proteomes" id="UP000824065">
    <property type="component" value="Unassembled WGS sequence"/>
</dbReference>
<keyword evidence="2" id="KW-0813">Transport</keyword>
<feature type="transmembrane region" description="Helical" evidence="7">
    <location>
        <begin position="359"/>
        <end position="382"/>
    </location>
</feature>
<dbReference type="InterPro" id="IPR048279">
    <property type="entry name" value="MdtK-like"/>
</dbReference>
<dbReference type="GO" id="GO:0005886">
    <property type="term" value="C:plasma membrane"/>
    <property type="evidence" value="ECO:0007669"/>
    <property type="project" value="UniProtKB-SubCell"/>
</dbReference>
<dbReference type="InterPro" id="IPR002528">
    <property type="entry name" value="MATE_fam"/>
</dbReference>
<feature type="transmembrane region" description="Helical" evidence="7">
    <location>
        <begin position="162"/>
        <end position="186"/>
    </location>
</feature>
<feature type="transmembrane region" description="Helical" evidence="7">
    <location>
        <begin position="271"/>
        <end position="288"/>
    </location>
</feature>
<dbReference type="AlphaFoldDB" id="A0A9D2JLU3"/>
<evidence type="ECO:0000256" key="6">
    <source>
        <dbReference type="ARBA" id="ARBA00023136"/>
    </source>
</evidence>
<dbReference type="EMBL" id="DXBJ01000008">
    <property type="protein sequence ID" value="HIZ57209.1"/>
    <property type="molecule type" value="Genomic_DNA"/>
</dbReference>
<dbReference type="Pfam" id="PF01554">
    <property type="entry name" value="MatE"/>
    <property type="match status" value="2"/>
</dbReference>
<feature type="transmembrane region" description="Helical" evidence="7">
    <location>
        <begin position="316"/>
        <end position="339"/>
    </location>
</feature>
<feature type="transmembrane region" description="Helical" evidence="7">
    <location>
        <begin position="418"/>
        <end position="436"/>
    </location>
</feature>
<feature type="transmembrane region" description="Helical" evidence="7">
    <location>
        <begin position="12"/>
        <end position="35"/>
    </location>
</feature>
<keyword evidence="6 7" id="KW-0472">Membrane</keyword>
<evidence type="ECO:0000256" key="2">
    <source>
        <dbReference type="ARBA" id="ARBA00022448"/>
    </source>
</evidence>
<gene>
    <name evidence="8" type="ORF">H9725_01255</name>
</gene>
<evidence type="ECO:0000313" key="8">
    <source>
        <dbReference type="EMBL" id="HIZ57209.1"/>
    </source>
</evidence>
<comment type="caution">
    <text evidence="8">The sequence shown here is derived from an EMBL/GenBank/DDBJ whole genome shotgun (WGS) entry which is preliminary data.</text>
</comment>
<dbReference type="PANTHER" id="PTHR43549">
    <property type="entry name" value="MULTIDRUG RESISTANCE PROTEIN YPNP-RELATED"/>
    <property type="match status" value="1"/>
</dbReference>
<dbReference type="InterPro" id="IPR052031">
    <property type="entry name" value="Membrane_Transporter-Flippase"/>
</dbReference>
<feature type="transmembrane region" description="Helical" evidence="7">
    <location>
        <begin position="240"/>
        <end position="265"/>
    </location>
</feature>
<name>A0A9D2JLU3_9FIRM</name>
<reference evidence="8" key="1">
    <citation type="journal article" date="2021" name="PeerJ">
        <title>Extensive microbial diversity within the chicken gut microbiome revealed by metagenomics and culture.</title>
        <authorList>
            <person name="Gilroy R."/>
            <person name="Ravi A."/>
            <person name="Getino M."/>
            <person name="Pursley I."/>
            <person name="Horton D.L."/>
            <person name="Alikhan N.F."/>
            <person name="Baker D."/>
            <person name="Gharbi K."/>
            <person name="Hall N."/>
            <person name="Watson M."/>
            <person name="Adriaenssens E.M."/>
            <person name="Foster-Nyarko E."/>
            <person name="Jarju S."/>
            <person name="Secka A."/>
            <person name="Antonio M."/>
            <person name="Oren A."/>
            <person name="Chaudhuri R.R."/>
            <person name="La Ragione R."/>
            <person name="Hildebrand F."/>
            <person name="Pallen M.J."/>
        </authorList>
    </citation>
    <scope>NUCLEOTIDE SEQUENCE</scope>
    <source>
        <strain evidence="8">ChiBcec16-3735</strain>
    </source>
</reference>
<feature type="transmembrane region" description="Helical" evidence="7">
    <location>
        <begin position="55"/>
        <end position="76"/>
    </location>
</feature>
<keyword evidence="5 7" id="KW-1133">Transmembrane helix</keyword>
<feature type="transmembrane region" description="Helical" evidence="7">
    <location>
        <begin position="394"/>
        <end position="412"/>
    </location>
</feature>
<comment type="subcellular location">
    <subcellularLocation>
        <location evidence="1">Cell membrane</location>
        <topology evidence="1">Multi-pass membrane protein</topology>
    </subcellularLocation>
</comment>
<evidence type="ECO:0000256" key="7">
    <source>
        <dbReference type="SAM" id="Phobius"/>
    </source>
</evidence>
<protein>
    <submittedName>
        <fullName evidence="8">MATE family efflux transporter</fullName>
    </submittedName>
</protein>